<keyword evidence="5" id="KW-0808">Transferase</keyword>
<feature type="transmembrane region" description="Helical" evidence="3">
    <location>
        <begin position="58"/>
        <end position="76"/>
    </location>
</feature>
<dbReference type="PROSITE" id="PS50887">
    <property type="entry name" value="GGDEF"/>
    <property type="match status" value="1"/>
</dbReference>
<dbReference type="InterPro" id="IPR000160">
    <property type="entry name" value="GGDEF_dom"/>
</dbReference>
<dbReference type="SUPFAM" id="SSF55073">
    <property type="entry name" value="Nucleotide cyclase"/>
    <property type="match status" value="1"/>
</dbReference>
<dbReference type="InterPro" id="IPR050469">
    <property type="entry name" value="Diguanylate_Cyclase"/>
</dbReference>
<feature type="transmembrane region" description="Helical" evidence="3">
    <location>
        <begin position="35"/>
        <end position="52"/>
    </location>
</feature>
<protein>
    <recommendedName>
        <fullName evidence="1">diguanylate cyclase</fullName>
        <ecNumber evidence="1">2.7.7.65</ecNumber>
    </recommendedName>
</protein>
<organism evidence="5 6">
    <name type="scientific">Uliginosibacterium sediminicola</name>
    <dbReference type="NCBI Taxonomy" id="2024550"/>
    <lineage>
        <taxon>Bacteria</taxon>
        <taxon>Pseudomonadati</taxon>
        <taxon>Pseudomonadota</taxon>
        <taxon>Betaproteobacteria</taxon>
        <taxon>Rhodocyclales</taxon>
        <taxon>Zoogloeaceae</taxon>
        <taxon>Uliginosibacterium</taxon>
    </lineage>
</organism>
<name>A0ABU9YZL1_9RHOO</name>
<gene>
    <name evidence="5" type="ORF">ABDB84_11780</name>
</gene>
<feature type="transmembrane region" description="Helical" evidence="3">
    <location>
        <begin position="147"/>
        <end position="166"/>
    </location>
</feature>
<evidence type="ECO:0000259" key="4">
    <source>
        <dbReference type="PROSITE" id="PS50887"/>
    </source>
</evidence>
<dbReference type="GO" id="GO:0052621">
    <property type="term" value="F:diguanylate cyclase activity"/>
    <property type="evidence" value="ECO:0007669"/>
    <property type="project" value="UniProtKB-EC"/>
</dbReference>
<proteinExistence type="predicted"/>
<dbReference type="InterPro" id="IPR043128">
    <property type="entry name" value="Rev_trsase/Diguanyl_cyclase"/>
</dbReference>
<keyword evidence="3" id="KW-1133">Transmembrane helix</keyword>
<feature type="transmembrane region" description="Helical" evidence="3">
    <location>
        <begin position="97"/>
        <end position="116"/>
    </location>
</feature>
<dbReference type="CDD" id="cd01949">
    <property type="entry name" value="GGDEF"/>
    <property type="match status" value="1"/>
</dbReference>
<dbReference type="Gene3D" id="3.30.70.270">
    <property type="match status" value="1"/>
</dbReference>
<dbReference type="PANTHER" id="PTHR45138">
    <property type="entry name" value="REGULATORY COMPONENTS OF SENSORY TRANSDUCTION SYSTEM"/>
    <property type="match status" value="1"/>
</dbReference>
<keyword evidence="3" id="KW-0812">Transmembrane</keyword>
<dbReference type="RefSeq" id="WP_345919925.1">
    <property type="nucleotide sequence ID" value="NZ_JBDIVE010000005.1"/>
</dbReference>
<dbReference type="NCBIfam" id="TIGR00254">
    <property type="entry name" value="GGDEF"/>
    <property type="match status" value="1"/>
</dbReference>
<evidence type="ECO:0000256" key="2">
    <source>
        <dbReference type="ARBA" id="ARBA00034247"/>
    </source>
</evidence>
<dbReference type="Pfam" id="PF00990">
    <property type="entry name" value="GGDEF"/>
    <property type="match status" value="1"/>
</dbReference>
<feature type="domain" description="GGDEF" evidence="4">
    <location>
        <begin position="248"/>
        <end position="378"/>
    </location>
</feature>
<feature type="transmembrane region" description="Helical" evidence="3">
    <location>
        <begin position="172"/>
        <end position="193"/>
    </location>
</feature>
<sequence length="384" mass="42970">MHPLEHVLSDDAAPDFALRVQADQLRLLFRQSFPAVYISVVVALVVCQTLWTEVRHELLLGWLFLLCLCSLVRYTLFRLYWQRKPQGMQILAWEKPYALTLFATSLIWGLGILWFVSESTPLYRLVEFLFLLGMSAGAFSHYSARRYMVMGAMTSVLLPTTIWFLFCGQSMEVSLSIAALLFVCVLIQAGNAMSAAQAENLKLTYYLEAARHKAEQMAHTDELTGLENRRAFFDQGQALASYCERNRRPLSVVMIDADNFKQINDRFGHAVGDAVLRHLAGHMKARRRKSDICGRLGGEEFAMLLPDTSLGEAMLLAERLCQACATLPMSVEGEAVLSTVSIGVASEGYSIEYLLSCADEALYQAKAAGRNRVVAWTNRDIIAS</sequence>
<keyword evidence="5" id="KW-0548">Nucleotidyltransferase</keyword>
<dbReference type="PANTHER" id="PTHR45138:SF9">
    <property type="entry name" value="DIGUANYLATE CYCLASE DGCM-RELATED"/>
    <property type="match status" value="1"/>
</dbReference>
<dbReference type="EC" id="2.7.7.65" evidence="1"/>
<evidence type="ECO:0000313" key="6">
    <source>
        <dbReference type="Proteomes" id="UP001410394"/>
    </source>
</evidence>
<dbReference type="SMART" id="SM00267">
    <property type="entry name" value="GGDEF"/>
    <property type="match status" value="1"/>
</dbReference>
<evidence type="ECO:0000256" key="1">
    <source>
        <dbReference type="ARBA" id="ARBA00012528"/>
    </source>
</evidence>
<dbReference type="EMBL" id="JBDIVE010000005">
    <property type="protein sequence ID" value="MEN3069159.1"/>
    <property type="molecule type" value="Genomic_DNA"/>
</dbReference>
<keyword evidence="6" id="KW-1185">Reference proteome</keyword>
<dbReference type="InterPro" id="IPR029787">
    <property type="entry name" value="Nucleotide_cyclase"/>
</dbReference>
<dbReference type="Proteomes" id="UP001410394">
    <property type="component" value="Unassembled WGS sequence"/>
</dbReference>
<evidence type="ECO:0000256" key="3">
    <source>
        <dbReference type="SAM" id="Phobius"/>
    </source>
</evidence>
<accession>A0ABU9YZL1</accession>
<comment type="catalytic activity">
    <reaction evidence="2">
        <text>2 GTP = 3',3'-c-di-GMP + 2 diphosphate</text>
        <dbReference type="Rhea" id="RHEA:24898"/>
        <dbReference type="ChEBI" id="CHEBI:33019"/>
        <dbReference type="ChEBI" id="CHEBI:37565"/>
        <dbReference type="ChEBI" id="CHEBI:58805"/>
        <dbReference type="EC" id="2.7.7.65"/>
    </reaction>
</comment>
<keyword evidence="3" id="KW-0472">Membrane</keyword>
<comment type="caution">
    <text evidence="5">The sequence shown here is derived from an EMBL/GenBank/DDBJ whole genome shotgun (WGS) entry which is preliminary data.</text>
</comment>
<feature type="transmembrane region" description="Helical" evidence="3">
    <location>
        <begin position="122"/>
        <end position="140"/>
    </location>
</feature>
<reference evidence="5 6" key="1">
    <citation type="journal article" date="2018" name="Int. J. Syst. Evol. Microbiol.">
        <title>Uliginosibacterium sediminicola sp. nov., isolated from freshwater sediment.</title>
        <authorList>
            <person name="Hwang W.M."/>
            <person name="Kim S.M."/>
            <person name="Kang K."/>
            <person name="Ahn T.Y."/>
        </authorList>
    </citation>
    <scope>NUCLEOTIDE SEQUENCE [LARGE SCALE GENOMIC DNA]</scope>
    <source>
        <strain evidence="5 6">M1-21</strain>
    </source>
</reference>
<evidence type="ECO:0000313" key="5">
    <source>
        <dbReference type="EMBL" id="MEN3069159.1"/>
    </source>
</evidence>